<evidence type="ECO:0000256" key="2">
    <source>
        <dbReference type="ARBA" id="ARBA00023002"/>
    </source>
</evidence>
<gene>
    <name evidence="3" type="primary">tyrA</name>
    <name evidence="3" type="ORF">MHEC_02440</name>
</gene>
<reference evidence="3 4" key="1">
    <citation type="submission" date="2020-12" db="EMBL/GenBank/DDBJ databases">
        <title>Complete genome sequence of Mycobacterium heckeshornense JCM 15655T, closely related to a pathogenic non-tuberculous mycobacterial species Mycobacterium xenopi.</title>
        <authorList>
            <person name="Yoshida M."/>
            <person name="Fukano H."/>
            <person name="Asakura T."/>
            <person name="Suzuki M."/>
            <person name="Hoshino Y."/>
        </authorList>
    </citation>
    <scope>NUCLEOTIDE SEQUENCE [LARGE SCALE GENOMIC DNA]</scope>
    <source>
        <strain evidence="3 4">JCM 15655</strain>
    </source>
</reference>
<dbReference type="InterPro" id="IPR036291">
    <property type="entry name" value="NAD(P)-bd_dom_sf"/>
</dbReference>
<dbReference type="GO" id="GO:0006571">
    <property type="term" value="P:tyrosine biosynthetic process"/>
    <property type="evidence" value="ECO:0007669"/>
    <property type="project" value="InterPro"/>
</dbReference>
<dbReference type="InterPro" id="IPR046826">
    <property type="entry name" value="PDH_N"/>
</dbReference>
<evidence type="ECO:0000313" key="4">
    <source>
        <dbReference type="Proteomes" id="UP000595446"/>
    </source>
</evidence>
<evidence type="ECO:0000313" key="3">
    <source>
        <dbReference type="EMBL" id="BCO33811.1"/>
    </source>
</evidence>
<protein>
    <submittedName>
        <fullName evidence="3">Prephenate dehydrogenase</fullName>
    </submittedName>
</protein>
<comment type="similarity">
    <text evidence="1">Belongs to the prephenate/arogenate dehydrogenase family.</text>
</comment>
<dbReference type="SUPFAM" id="SSF48179">
    <property type="entry name" value="6-phosphogluconate dehydrogenase C-terminal domain-like"/>
    <property type="match status" value="1"/>
</dbReference>
<dbReference type="InterPro" id="IPR050812">
    <property type="entry name" value="Preph/Arog_dehydrog"/>
</dbReference>
<keyword evidence="4" id="KW-1185">Reference proteome</keyword>
<dbReference type="Pfam" id="PF20463">
    <property type="entry name" value="PDH_C"/>
    <property type="match status" value="1"/>
</dbReference>
<dbReference type="Gene3D" id="3.40.50.720">
    <property type="entry name" value="NAD(P)-binding Rossmann-like Domain"/>
    <property type="match status" value="1"/>
</dbReference>
<dbReference type="NCBIfam" id="NF005108">
    <property type="entry name" value="PRK06545.1-6"/>
    <property type="match status" value="1"/>
</dbReference>
<dbReference type="PANTHER" id="PTHR21363:SF0">
    <property type="entry name" value="PREPHENATE DEHYDROGENASE [NADP(+)]"/>
    <property type="match status" value="1"/>
</dbReference>
<name>A0A2G8B190_9MYCO</name>
<dbReference type="InterPro" id="IPR008927">
    <property type="entry name" value="6-PGluconate_DH-like_C_sf"/>
</dbReference>
<sequence>MCQPGTVAKTPVCVLGLGLIGGSLMRAATAAGYEVFGYNRSVEGVQAARCDGFDATTDITEALKRAADVDALIVLAVPMPALPSMLAHISESAPLCPLTDVTSVKSAVLEEVTAAGLQARFVGGHPMTGTAHSGWSAGHGRLFTGAPWVIAVDDHVDPVVWSMVMNLALDCGSVVVPARSDEHDAAAAAISHLPHLLAEALAVTAGEVPLAFALAAGSFRDGTRVAASAPDLVRAMCEANSEHLLPALDRVLELLTRARDALAANHSVAELVDAGHAARTRYDSFPRPEIVTVVIGAENWREELAALGRAGGVIRSALPSLGNRR</sequence>
<keyword evidence="2" id="KW-0560">Oxidoreductase</keyword>
<dbReference type="Pfam" id="PF02153">
    <property type="entry name" value="PDH_N"/>
    <property type="match status" value="1"/>
</dbReference>
<organism evidence="3 4">
    <name type="scientific">Mycobacterium heckeshornense</name>
    <dbReference type="NCBI Taxonomy" id="110505"/>
    <lineage>
        <taxon>Bacteria</taxon>
        <taxon>Bacillati</taxon>
        <taxon>Actinomycetota</taxon>
        <taxon>Actinomycetes</taxon>
        <taxon>Mycobacteriales</taxon>
        <taxon>Mycobacteriaceae</taxon>
        <taxon>Mycobacterium</taxon>
    </lineage>
</organism>
<dbReference type="InterPro" id="IPR003099">
    <property type="entry name" value="Prephen_DH"/>
</dbReference>
<evidence type="ECO:0000256" key="1">
    <source>
        <dbReference type="ARBA" id="ARBA00007964"/>
    </source>
</evidence>
<dbReference type="EMBL" id="AP024237">
    <property type="protein sequence ID" value="BCO33811.1"/>
    <property type="molecule type" value="Genomic_DNA"/>
</dbReference>
<dbReference type="GO" id="GO:0004665">
    <property type="term" value="F:prephenate dehydrogenase (NADP+) activity"/>
    <property type="evidence" value="ECO:0007669"/>
    <property type="project" value="InterPro"/>
</dbReference>
<dbReference type="GO" id="GO:0008977">
    <property type="term" value="F:prephenate dehydrogenase (NAD+) activity"/>
    <property type="evidence" value="ECO:0007669"/>
    <property type="project" value="InterPro"/>
</dbReference>
<dbReference type="Proteomes" id="UP000595446">
    <property type="component" value="Chromosome"/>
</dbReference>
<dbReference type="GO" id="GO:0070403">
    <property type="term" value="F:NAD+ binding"/>
    <property type="evidence" value="ECO:0007669"/>
    <property type="project" value="InterPro"/>
</dbReference>
<dbReference type="OrthoDB" id="9802008at2"/>
<dbReference type="InterPro" id="IPR046825">
    <property type="entry name" value="PDH_C"/>
</dbReference>
<dbReference type="Gene3D" id="1.10.3660.10">
    <property type="entry name" value="6-phosphogluconate dehydrogenase C-terminal like domain"/>
    <property type="match status" value="1"/>
</dbReference>
<dbReference type="PROSITE" id="PS51176">
    <property type="entry name" value="PDH_ADH"/>
    <property type="match status" value="1"/>
</dbReference>
<dbReference type="PANTHER" id="PTHR21363">
    <property type="entry name" value="PREPHENATE DEHYDROGENASE"/>
    <property type="match status" value="1"/>
</dbReference>
<accession>A0A2G8B190</accession>
<dbReference type="AlphaFoldDB" id="A0A2G8B190"/>
<dbReference type="SUPFAM" id="SSF51735">
    <property type="entry name" value="NAD(P)-binding Rossmann-fold domains"/>
    <property type="match status" value="1"/>
</dbReference>
<dbReference type="STRING" id="110505.ACT16_13795"/>
<proteinExistence type="inferred from homology"/>